<reference evidence="1 2" key="1">
    <citation type="journal article" date="2019" name="Int. J. Syst. Evol. Microbiol.">
        <title>The Global Catalogue of Microorganisms (GCM) 10K type strain sequencing project: providing services to taxonomists for standard genome sequencing and annotation.</title>
        <authorList>
            <consortium name="The Broad Institute Genomics Platform"/>
            <consortium name="The Broad Institute Genome Sequencing Center for Infectious Disease"/>
            <person name="Wu L."/>
            <person name="Ma J."/>
        </authorList>
    </citation>
    <scope>NUCLEOTIDE SEQUENCE [LARGE SCALE GENOMIC DNA]</scope>
    <source>
        <strain evidence="1 2">CGMCC 1.15824</strain>
    </source>
</reference>
<keyword evidence="2" id="KW-1185">Reference proteome</keyword>
<organism evidence="1 2">
    <name type="scientific">Saliphagus infecundisoli</name>
    <dbReference type="NCBI Taxonomy" id="1849069"/>
    <lineage>
        <taxon>Archaea</taxon>
        <taxon>Methanobacteriati</taxon>
        <taxon>Methanobacteriota</taxon>
        <taxon>Stenosarchaea group</taxon>
        <taxon>Halobacteria</taxon>
        <taxon>Halobacteriales</taxon>
        <taxon>Natrialbaceae</taxon>
        <taxon>Saliphagus</taxon>
    </lineage>
</organism>
<protein>
    <submittedName>
        <fullName evidence="1">Type II toxin-antitoxin system PemK/MazF family toxin</fullName>
    </submittedName>
</protein>
<sequence>MAYAHGSVVIVDDPYKRGRRPFLVVSNDTRPYFGEDYTLAVMTTTEFSEAVQLNANDITEGRLNTFPSFIKPWSVHEFDHDEIDRRVAHVSNEVLDDVADAAYGFIEPKD</sequence>
<dbReference type="InterPro" id="IPR011067">
    <property type="entry name" value="Plasmid_toxin/cell-grow_inhib"/>
</dbReference>
<dbReference type="AlphaFoldDB" id="A0ABD5QHV4"/>
<comment type="caution">
    <text evidence="1">The sequence shown here is derived from an EMBL/GenBank/DDBJ whole genome shotgun (WGS) entry which is preliminary data.</text>
</comment>
<dbReference type="Gene3D" id="2.30.30.110">
    <property type="match status" value="1"/>
</dbReference>
<dbReference type="InterPro" id="IPR003477">
    <property type="entry name" value="PemK-like"/>
</dbReference>
<dbReference type="Pfam" id="PF02452">
    <property type="entry name" value="PemK_toxin"/>
    <property type="match status" value="1"/>
</dbReference>
<accession>A0ABD5QHV4</accession>
<dbReference type="Proteomes" id="UP001595925">
    <property type="component" value="Unassembled WGS sequence"/>
</dbReference>
<dbReference type="SUPFAM" id="SSF50118">
    <property type="entry name" value="Cell growth inhibitor/plasmid maintenance toxic component"/>
    <property type="match status" value="1"/>
</dbReference>
<dbReference type="RefSeq" id="WP_224829196.1">
    <property type="nucleotide sequence ID" value="NZ_JAIVEF010000017.1"/>
</dbReference>
<evidence type="ECO:0000313" key="1">
    <source>
        <dbReference type="EMBL" id="MFC4989352.1"/>
    </source>
</evidence>
<name>A0ABD5QHV4_9EURY</name>
<proteinExistence type="predicted"/>
<gene>
    <name evidence="1" type="ORF">ACFPFO_16640</name>
</gene>
<evidence type="ECO:0000313" key="2">
    <source>
        <dbReference type="Proteomes" id="UP001595925"/>
    </source>
</evidence>
<dbReference type="EMBL" id="JBHSJG010000047">
    <property type="protein sequence ID" value="MFC4989352.1"/>
    <property type="molecule type" value="Genomic_DNA"/>
</dbReference>